<dbReference type="OrthoDB" id="43639at2157"/>
<dbReference type="EMBL" id="BMNM01000015">
    <property type="protein sequence ID" value="GGI86539.1"/>
    <property type="molecule type" value="Genomic_DNA"/>
</dbReference>
<evidence type="ECO:0000313" key="5">
    <source>
        <dbReference type="EMBL" id="GGI86539.1"/>
    </source>
</evidence>
<dbReference type="InterPro" id="IPR005656">
    <property type="entry name" value="MmgE_PrpD"/>
</dbReference>
<dbReference type="Pfam" id="PF19305">
    <property type="entry name" value="MmgE_PrpD_C"/>
    <property type="match status" value="1"/>
</dbReference>
<dbReference type="GeneID" id="76205843"/>
<accession>A0A830EHY1</accession>
<dbReference type="InterPro" id="IPR042188">
    <property type="entry name" value="MmgE/PrpD_sf_2"/>
</dbReference>
<organism evidence="5 6">
    <name type="scientific">Vulcanisaeta souniana JCM 11219</name>
    <dbReference type="NCBI Taxonomy" id="1293586"/>
    <lineage>
        <taxon>Archaea</taxon>
        <taxon>Thermoproteota</taxon>
        <taxon>Thermoprotei</taxon>
        <taxon>Thermoproteales</taxon>
        <taxon>Thermoproteaceae</taxon>
        <taxon>Vulcanisaeta</taxon>
    </lineage>
</organism>
<dbReference type="Gene3D" id="1.10.4100.10">
    <property type="entry name" value="2-methylcitrate dehydratase PrpD"/>
    <property type="match status" value="1"/>
</dbReference>
<dbReference type="PANTHER" id="PTHR16943">
    <property type="entry name" value="2-METHYLCITRATE DEHYDRATASE-RELATED"/>
    <property type="match status" value="1"/>
</dbReference>
<reference evidence="4" key="4">
    <citation type="journal article" date="2023" name="Microbiol. Resour. Announc.">
        <title>Complete Genome Sequence of Vulcanisaeta souniana Strain IC-059, a Hyperthermophilic Archaeon Isolated from Hot Spring Water in Japan.</title>
        <authorList>
            <person name="Kato S."/>
            <person name="Itoh T."/>
            <person name="Wu L."/>
            <person name="Ma J."/>
            <person name="Ohkuma M."/>
        </authorList>
    </citation>
    <scope>NUCLEOTIDE SEQUENCE</scope>
    <source>
        <strain evidence="4">JCM 11219</strain>
    </source>
</reference>
<dbReference type="Proteomes" id="UP001060771">
    <property type="component" value="Chromosome"/>
</dbReference>
<reference evidence="5" key="1">
    <citation type="journal article" date="2014" name="Int. J. Syst. Evol. Microbiol.">
        <title>Complete genome sequence of Corynebacterium casei LMG S-19264T (=DSM 44701T), isolated from a smear-ripened cheese.</title>
        <authorList>
            <consortium name="US DOE Joint Genome Institute (JGI-PGF)"/>
            <person name="Walter F."/>
            <person name="Albersmeier A."/>
            <person name="Kalinowski J."/>
            <person name="Ruckert C."/>
        </authorList>
    </citation>
    <scope>NUCLEOTIDE SEQUENCE</scope>
    <source>
        <strain evidence="5">JCM 11219</strain>
    </source>
</reference>
<evidence type="ECO:0000313" key="7">
    <source>
        <dbReference type="Proteomes" id="UP001060771"/>
    </source>
</evidence>
<dbReference type="GO" id="GO:0016829">
    <property type="term" value="F:lyase activity"/>
    <property type="evidence" value="ECO:0007669"/>
    <property type="project" value="InterPro"/>
</dbReference>
<dbReference type="SUPFAM" id="SSF103378">
    <property type="entry name" value="2-methylcitrate dehydratase PrpD"/>
    <property type="match status" value="1"/>
</dbReference>
<evidence type="ECO:0000259" key="2">
    <source>
        <dbReference type="Pfam" id="PF03972"/>
    </source>
</evidence>
<dbReference type="InterPro" id="IPR036148">
    <property type="entry name" value="MmgE/PrpD_sf"/>
</dbReference>
<evidence type="ECO:0000256" key="1">
    <source>
        <dbReference type="ARBA" id="ARBA00006174"/>
    </source>
</evidence>
<dbReference type="RefSeq" id="WP_188604172.1">
    <property type="nucleotide sequence ID" value="NZ_AP026830.1"/>
</dbReference>
<dbReference type="PANTHER" id="PTHR16943:SF8">
    <property type="entry name" value="2-METHYLCITRATE DEHYDRATASE"/>
    <property type="match status" value="1"/>
</dbReference>
<dbReference type="AlphaFoldDB" id="A0A830EHY1"/>
<name>A0A830EHY1_9CREN</name>
<evidence type="ECO:0000313" key="4">
    <source>
        <dbReference type="EMBL" id="BDR91198.1"/>
    </source>
</evidence>
<comment type="similarity">
    <text evidence="1">Belongs to the PrpD family.</text>
</comment>
<dbReference type="Proteomes" id="UP000657075">
    <property type="component" value="Unassembled WGS sequence"/>
</dbReference>
<protein>
    <submittedName>
        <fullName evidence="5">Propanediol utilization protein</fullName>
    </submittedName>
</protein>
<keyword evidence="7" id="KW-1185">Reference proteome</keyword>
<dbReference type="Gene3D" id="3.30.1330.120">
    <property type="entry name" value="2-methylcitrate dehydratase PrpD"/>
    <property type="match status" value="1"/>
</dbReference>
<reference evidence="5" key="2">
    <citation type="submission" date="2020-09" db="EMBL/GenBank/DDBJ databases">
        <authorList>
            <person name="Sun Q."/>
            <person name="Ohkuma M."/>
        </authorList>
    </citation>
    <scope>NUCLEOTIDE SEQUENCE</scope>
    <source>
        <strain evidence="5">JCM 11219</strain>
    </source>
</reference>
<evidence type="ECO:0000259" key="3">
    <source>
        <dbReference type="Pfam" id="PF19305"/>
    </source>
</evidence>
<dbReference type="InterPro" id="IPR045337">
    <property type="entry name" value="MmgE_PrpD_C"/>
</dbReference>
<dbReference type="EMBL" id="AP026830">
    <property type="protein sequence ID" value="BDR91198.1"/>
    <property type="molecule type" value="Genomic_DNA"/>
</dbReference>
<proteinExistence type="inferred from homology"/>
<sequence length="461" mass="51257">MVRDSLGEAIIHYALNVKFEDLDQQVINEVKRRVLDGFGVALAAFAAEPVKIARSVAKGHRSNVEATLWGTLDTSSIEWAVFTNALMVRYLDYNDTYLGREPLHPSDMIPALLAAAEYRGLSGKDLITAIAASYEIGVRLCDAGSLRLHGWDHVNYIGIAVTAGLAKLMGLNDDEALNALSIATVPHAAMRQSRVGELSHWKAAATANSSRNAVFAVLLAREGFTGPDAPLKGEMGFIRQLLAGEFNDKLILDLNSMPSPKRILDTYIKPHPVEYHAQSAVDAAKMIRQEYGKAIEPDDVESITIDTFKAAYDIIVKDPEKWDPKTKETADHSLMWVTAVALLHGTVELQHYRPENIRDPRVLSLMRKMKVNVDPELDKLYPSAIPNRITVKFKDGRELTVRVDHPRGHPKNAMSDEEVEDKFRRLTDGLLTLNQVNTVISLMKNLENLKDIKQVLKAIIV</sequence>
<feature type="domain" description="MmgE/PrpD N-terminal" evidence="2">
    <location>
        <begin position="9"/>
        <end position="244"/>
    </location>
</feature>
<gene>
    <name evidence="5" type="ORF">GCM10007112_24410</name>
    <name evidence="4" type="ORF">Vsou_02910</name>
</gene>
<dbReference type="Pfam" id="PF03972">
    <property type="entry name" value="MmgE_PrpD_N"/>
    <property type="match status" value="1"/>
</dbReference>
<dbReference type="InterPro" id="IPR045336">
    <property type="entry name" value="MmgE_PrpD_N"/>
</dbReference>
<dbReference type="InterPro" id="IPR042183">
    <property type="entry name" value="MmgE/PrpD_sf_1"/>
</dbReference>
<feature type="domain" description="MmgE/PrpD C-terminal" evidence="3">
    <location>
        <begin position="271"/>
        <end position="446"/>
    </location>
</feature>
<reference evidence="7" key="3">
    <citation type="submission" date="2022-09" db="EMBL/GenBank/DDBJ databases">
        <title>Complete genome sequence of Vulcanisaeta souniana.</title>
        <authorList>
            <person name="Kato S."/>
            <person name="Itoh T."/>
            <person name="Ohkuma M."/>
        </authorList>
    </citation>
    <scope>NUCLEOTIDE SEQUENCE [LARGE SCALE GENOMIC DNA]</scope>
    <source>
        <strain evidence="7">JCM 11219</strain>
    </source>
</reference>
<evidence type="ECO:0000313" key="6">
    <source>
        <dbReference type="Proteomes" id="UP000657075"/>
    </source>
</evidence>